<dbReference type="RefSeq" id="WP_226933990.1">
    <property type="nucleotide sequence ID" value="NZ_JACDXX010000002.1"/>
</dbReference>
<evidence type="ECO:0000313" key="3">
    <source>
        <dbReference type="Proteomes" id="UP001198571"/>
    </source>
</evidence>
<keyword evidence="3" id="KW-1185">Reference proteome</keyword>
<evidence type="ECO:0000256" key="1">
    <source>
        <dbReference type="ARBA" id="ARBA00009759"/>
    </source>
</evidence>
<evidence type="ECO:0000313" key="2">
    <source>
        <dbReference type="EMBL" id="MCB5408823.1"/>
    </source>
</evidence>
<protein>
    <submittedName>
        <fullName evidence="2">3'(2'),5'-bisphosphate nucleotidase CysQ</fullName>
    </submittedName>
</protein>
<dbReference type="Proteomes" id="UP001198571">
    <property type="component" value="Unassembled WGS sequence"/>
</dbReference>
<comment type="caution">
    <text evidence="2">The sequence shown here is derived from an EMBL/GenBank/DDBJ whole genome shotgun (WGS) entry which is preliminary data.</text>
</comment>
<dbReference type="CDD" id="cd01638">
    <property type="entry name" value="CysQ"/>
    <property type="match status" value="1"/>
</dbReference>
<dbReference type="EMBL" id="JACDXX010000002">
    <property type="protein sequence ID" value="MCB5408823.1"/>
    <property type="molecule type" value="Genomic_DNA"/>
</dbReference>
<dbReference type="PANTHER" id="PTHR20854">
    <property type="entry name" value="INOSITOL MONOPHOSPHATASE"/>
    <property type="match status" value="1"/>
</dbReference>
<proteinExistence type="inferred from homology"/>
<sequence>MALLERAARAAGPIALLYWRRSPQAWDKPGDAGPVSEADLAVDRALRETLTAARPGYGWLSEETPDDLARLGHEDLFIVDPIDGTRAYLAGEKEFALSLAVVRSGRVSAGVVHLPARDLTYRAALGGPAWCNDRVIRASERTSLSGAKLMTNRANLEPGDWPGGVPQIERVFRSSLAYRLCLAAEGQADAMLTLRPTWEWDSAAGSLIAGAAGCEICDRFGQTLQFNREDPRSAGLIAAPPGLMQGLLRGLGQSRACISPGGG</sequence>
<dbReference type="PANTHER" id="PTHR20854:SF4">
    <property type="entry name" value="INOSITOL-1-MONOPHOSPHATASE-RELATED"/>
    <property type="match status" value="1"/>
</dbReference>
<dbReference type="PRINTS" id="PR00377">
    <property type="entry name" value="IMPHPHTASES"/>
</dbReference>
<name>A0ABS8CI07_9RHOB</name>
<dbReference type="SUPFAM" id="SSF56655">
    <property type="entry name" value="Carbohydrate phosphatase"/>
    <property type="match status" value="1"/>
</dbReference>
<dbReference type="InterPro" id="IPR000760">
    <property type="entry name" value="Inositol_monophosphatase-like"/>
</dbReference>
<gene>
    <name evidence="2" type="ORF">H0485_02215</name>
</gene>
<accession>A0ABS8CI07</accession>
<organism evidence="2 3">
    <name type="scientific">Pseudogemmobacter faecipullorum</name>
    <dbReference type="NCBI Taxonomy" id="2755041"/>
    <lineage>
        <taxon>Bacteria</taxon>
        <taxon>Pseudomonadati</taxon>
        <taxon>Pseudomonadota</taxon>
        <taxon>Alphaproteobacteria</taxon>
        <taxon>Rhodobacterales</taxon>
        <taxon>Paracoccaceae</taxon>
        <taxon>Pseudogemmobacter</taxon>
    </lineage>
</organism>
<dbReference type="Pfam" id="PF00459">
    <property type="entry name" value="Inositol_P"/>
    <property type="match status" value="1"/>
</dbReference>
<dbReference type="Gene3D" id="3.30.540.10">
    <property type="entry name" value="Fructose-1,6-Bisphosphatase, subunit A, domain 1"/>
    <property type="match status" value="1"/>
</dbReference>
<comment type="similarity">
    <text evidence="1">Belongs to the inositol monophosphatase superfamily.</text>
</comment>
<dbReference type="Gene3D" id="3.40.190.80">
    <property type="match status" value="1"/>
</dbReference>
<reference evidence="2 3" key="1">
    <citation type="submission" date="2020-07" db="EMBL/GenBank/DDBJ databases">
        <title>Pseudogemmobacter sp. nov., isolated from poultry manure in Taiwan.</title>
        <authorList>
            <person name="Lin S.-Y."/>
            <person name="Tang Y.-S."/>
            <person name="Young C.-C."/>
        </authorList>
    </citation>
    <scope>NUCLEOTIDE SEQUENCE [LARGE SCALE GENOMIC DNA]</scope>
    <source>
        <strain evidence="2 3">CC-YST710</strain>
    </source>
</reference>